<dbReference type="CDD" id="cd08440">
    <property type="entry name" value="PBP2_LTTR_like_4"/>
    <property type="match status" value="1"/>
</dbReference>
<dbReference type="Pfam" id="PF00126">
    <property type="entry name" value="HTH_1"/>
    <property type="match status" value="1"/>
</dbReference>
<dbReference type="GO" id="GO:0003700">
    <property type="term" value="F:DNA-binding transcription factor activity"/>
    <property type="evidence" value="ECO:0007669"/>
    <property type="project" value="InterPro"/>
</dbReference>
<evidence type="ECO:0000259" key="5">
    <source>
        <dbReference type="PROSITE" id="PS50931"/>
    </source>
</evidence>
<keyword evidence="3" id="KW-0238">DNA-binding</keyword>
<evidence type="ECO:0000313" key="6">
    <source>
        <dbReference type="EMBL" id="RXN83366.1"/>
    </source>
</evidence>
<dbReference type="Gene3D" id="3.40.190.290">
    <property type="match status" value="1"/>
</dbReference>
<dbReference type="FunFam" id="1.10.10.10:FF:000001">
    <property type="entry name" value="LysR family transcriptional regulator"/>
    <property type="match status" value="1"/>
</dbReference>
<dbReference type="InterPro" id="IPR005119">
    <property type="entry name" value="LysR_subst-bd"/>
</dbReference>
<evidence type="ECO:0000256" key="4">
    <source>
        <dbReference type="ARBA" id="ARBA00023163"/>
    </source>
</evidence>
<dbReference type="PANTHER" id="PTHR30419:SF8">
    <property type="entry name" value="NITROGEN ASSIMILATION TRANSCRIPTIONAL ACTIVATOR-RELATED"/>
    <property type="match status" value="1"/>
</dbReference>
<dbReference type="Pfam" id="PF03466">
    <property type="entry name" value="LysR_substrate"/>
    <property type="match status" value="1"/>
</dbReference>
<dbReference type="PROSITE" id="PS50931">
    <property type="entry name" value="HTH_LYSR"/>
    <property type="match status" value="1"/>
</dbReference>
<dbReference type="GO" id="GO:0003677">
    <property type="term" value="F:DNA binding"/>
    <property type="evidence" value="ECO:0007669"/>
    <property type="project" value="UniProtKB-KW"/>
</dbReference>
<comment type="caution">
    <text evidence="6">The sequence shown here is derived from an EMBL/GenBank/DDBJ whole genome shotgun (WGS) entry which is preliminary data.</text>
</comment>
<dbReference type="Gene3D" id="1.10.10.10">
    <property type="entry name" value="Winged helix-like DNA-binding domain superfamily/Winged helix DNA-binding domain"/>
    <property type="match status" value="1"/>
</dbReference>
<protein>
    <submittedName>
        <fullName evidence="6">LysR family transcriptional regulator</fullName>
    </submittedName>
</protein>
<accession>A0A4V1MRD6</accession>
<dbReference type="InterPro" id="IPR000847">
    <property type="entry name" value="LysR_HTH_N"/>
</dbReference>
<evidence type="ECO:0000313" key="7">
    <source>
        <dbReference type="Proteomes" id="UP000290849"/>
    </source>
</evidence>
<sequence length="308" mass="34088">MNITLKQLRVFCALYELRSFTAAARAAFVTQSAVSKLCAELEAEVGQPLFERSTRSVTPCEGAADFYAYAQEILGTVRAAERSMSGLRTLERGTVGLATSPLMMAGLLGDVVADYHRAYPSVKLDLFELSTDDTIEHVRNGYADFGIVSIETPADELATRVIYRDTFHVVAAPRHPLTRKRPVTWKDVAAHDHIMLRNVYSVRRSLDRVAADLDLEFRYRVEAGMLVSALKLVGAGLGITVVPGYACDLARQLGLRILAIDGARRHGHELWLIQRRNARLSLAASTFLQATEKYLVRRQAGEINPGLE</sequence>
<dbReference type="GO" id="GO:0005829">
    <property type="term" value="C:cytosol"/>
    <property type="evidence" value="ECO:0007669"/>
    <property type="project" value="TreeGrafter"/>
</dbReference>
<keyword evidence="2" id="KW-0805">Transcription regulation</keyword>
<reference evidence="6 7" key="1">
    <citation type="journal article" date="2017" name="Int. J. Syst. Evol. Microbiol.">
        <title>Achromobacter aloeverae sp. nov., isolated from the root of Aloe vera (L.) Burm.f.</title>
        <authorList>
            <person name="Kuncharoen N."/>
            <person name="Muramatsu Y."/>
            <person name="Shibata C."/>
            <person name="Kamakura Y."/>
            <person name="Nakagawa Y."/>
            <person name="Tanasupawat S."/>
        </authorList>
    </citation>
    <scope>NUCLEOTIDE SEQUENCE [LARGE SCALE GENOMIC DNA]</scope>
    <source>
        <strain evidence="6 7">AVA-1</strain>
    </source>
</reference>
<dbReference type="PRINTS" id="PR00039">
    <property type="entry name" value="HTHLYSR"/>
</dbReference>
<dbReference type="EMBL" id="PYAL01000010">
    <property type="protein sequence ID" value="RXN83366.1"/>
    <property type="molecule type" value="Genomic_DNA"/>
</dbReference>
<dbReference type="Proteomes" id="UP000290849">
    <property type="component" value="Unassembled WGS sequence"/>
</dbReference>
<organism evidence="6 7">
    <name type="scientific">Achromobacter aloeverae</name>
    <dbReference type="NCBI Taxonomy" id="1750518"/>
    <lineage>
        <taxon>Bacteria</taxon>
        <taxon>Pseudomonadati</taxon>
        <taxon>Pseudomonadota</taxon>
        <taxon>Betaproteobacteria</taxon>
        <taxon>Burkholderiales</taxon>
        <taxon>Alcaligenaceae</taxon>
        <taxon>Achromobacter</taxon>
    </lineage>
</organism>
<dbReference type="InterPro" id="IPR050950">
    <property type="entry name" value="HTH-type_LysR_regulators"/>
</dbReference>
<dbReference type="PANTHER" id="PTHR30419">
    <property type="entry name" value="HTH-TYPE TRANSCRIPTIONAL REGULATOR YBHD"/>
    <property type="match status" value="1"/>
</dbReference>
<keyword evidence="7" id="KW-1185">Reference proteome</keyword>
<dbReference type="SUPFAM" id="SSF53850">
    <property type="entry name" value="Periplasmic binding protein-like II"/>
    <property type="match status" value="1"/>
</dbReference>
<dbReference type="SUPFAM" id="SSF46785">
    <property type="entry name" value="Winged helix' DNA-binding domain"/>
    <property type="match status" value="1"/>
</dbReference>
<gene>
    <name evidence="6" type="ORF">C7R54_28255</name>
</gene>
<dbReference type="InterPro" id="IPR036390">
    <property type="entry name" value="WH_DNA-bd_sf"/>
</dbReference>
<evidence type="ECO:0000256" key="1">
    <source>
        <dbReference type="ARBA" id="ARBA00009437"/>
    </source>
</evidence>
<dbReference type="OrthoDB" id="8675247at2"/>
<evidence type="ECO:0000256" key="3">
    <source>
        <dbReference type="ARBA" id="ARBA00023125"/>
    </source>
</evidence>
<dbReference type="RefSeq" id="WP_129154260.1">
    <property type="nucleotide sequence ID" value="NZ_JBHSDO010000003.1"/>
</dbReference>
<dbReference type="AlphaFoldDB" id="A0A4V1MRD6"/>
<proteinExistence type="inferred from homology"/>
<feature type="domain" description="HTH lysR-type" evidence="5">
    <location>
        <begin position="3"/>
        <end position="60"/>
    </location>
</feature>
<keyword evidence="4" id="KW-0804">Transcription</keyword>
<comment type="similarity">
    <text evidence="1">Belongs to the LysR transcriptional regulatory family.</text>
</comment>
<dbReference type="InterPro" id="IPR036388">
    <property type="entry name" value="WH-like_DNA-bd_sf"/>
</dbReference>
<name>A0A4V1MRD6_9BURK</name>
<evidence type="ECO:0000256" key="2">
    <source>
        <dbReference type="ARBA" id="ARBA00023015"/>
    </source>
</evidence>